<keyword evidence="12" id="KW-0443">Lipid metabolism</keyword>
<dbReference type="PROSITE" id="PS00118">
    <property type="entry name" value="PA2_HIS"/>
    <property type="match status" value="1"/>
</dbReference>
<keyword evidence="11" id="KW-0442">Lipid degradation</keyword>
<dbReference type="GO" id="GO:0004623">
    <property type="term" value="F:phospholipase A2 activity"/>
    <property type="evidence" value="ECO:0007669"/>
    <property type="project" value="UniProtKB-EC"/>
</dbReference>
<keyword evidence="13" id="KW-1015">Disulfide bond</keyword>
<evidence type="ECO:0000256" key="5">
    <source>
        <dbReference type="ARBA" id="ARBA00013278"/>
    </source>
</evidence>
<gene>
    <name evidence="15" type="ORF">LUZ61_001157</name>
</gene>
<evidence type="ECO:0000256" key="13">
    <source>
        <dbReference type="ARBA" id="ARBA00023157"/>
    </source>
</evidence>
<comment type="cofactor">
    <cofactor evidence="2">
        <name>Ca(2+)</name>
        <dbReference type="ChEBI" id="CHEBI:29108"/>
    </cofactor>
</comment>
<dbReference type="GO" id="GO:0046872">
    <property type="term" value="F:metal ion binding"/>
    <property type="evidence" value="ECO:0007669"/>
    <property type="project" value="UniProtKB-KW"/>
</dbReference>
<dbReference type="SUPFAM" id="SSF48619">
    <property type="entry name" value="Phospholipase A2, PLA2"/>
    <property type="match status" value="1"/>
</dbReference>
<evidence type="ECO:0000256" key="1">
    <source>
        <dbReference type="ARBA" id="ARBA00001604"/>
    </source>
</evidence>
<evidence type="ECO:0000256" key="4">
    <source>
        <dbReference type="ARBA" id="ARBA00007056"/>
    </source>
</evidence>
<dbReference type="FunFam" id="1.20.90.10:FF:000005">
    <property type="entry name" value="Secretory phospholipase A2"/>
    <property type="match status" value="1"/>
</dbReference>
<comment type="similarity">
    <text evidence="4">Belongs to the phospholipase A2 family.</text>
</comment>
<evidence type="ECO:0000256" key="11">
    <source>
        <dbReference type="ARBA" id="ARBA00022963"/>
    </source>
</evidence>
<evidence type="ECO:0000256" key="10">
    <source>
        <dbReference type="ARBA" id="ARBA00022837"/>
    </source>
</evidence>
<evidence type="ECO:0000256" key="3">
    <source>
        <dbReference type="ARBA" id="ARBA00004613"/>
    </source>
</evidence>
<comment type="catalytic activity">
    <reaction evidence="1">
        <text>a 1,2-diacyl-sn-glycero-3-phosphocholine + H2O = a 1-acyl-sn-glycero-3-phosphocholine + a fatty acid + H(+)</text>
        <dbReference type="Rhea" id="RHEA:15801"/>
        <dbReference type="ChEBI" id="CHEBI:15377"/>
        <dbReference type="ChEBI" id="CHEBI:15378"/>
        <dbReference type="ChEBI" id="CHEBI:28868"/>
        <dbReference type="ChEBI" id="CHEBI:57643"/>
        <dbReference type="ChEBI" id="CHEBI:58168"/>
        <dbReference type="EC" id="3.1.1.4"/>
    </reaction>
</comment>
<evidence type="ECO:0000256" key="7">
    <source>
        <dbReference type="ARBA" id="ARBA00022723"/>
    </source>
</evidence>
<name>A0AAD6EQI0_9POAL</name>
<keyword evidence="6" id="KW-0964">Secreted</keyword>
<keyword evidence="7" id="KW-0479">Metal-binding</keyword>
<evidence type="ECO:0000256" key="14">
    <source>
        <dbReference type="ARBA" id="ARBA00059871"/>
    </source>
</evidence>
<dbReference type="GO" id="GO:0005576">
    <property type="term" value="C:extracellular region"/>
    <property type="evidence" value="ECO:0007669"/>
    <property type="project" value="UniProtKB-SubCell"/>
</dbReference>
<evidence type="ECO:0000256" key="12">
    <source>
        <dbReference type="ARBA" id="ARBA00023098"/>
    </source>
</evidence>
<sequence>MVSKRRHRNPLKQIAVGVLWHHFIFLLFVLGSADIIDFGMPPDDDSTDKCSRTCKSEYCSEPPLLKYGKYCGVSYTGCPGEAPCDDVDACCMFHDSCVTASNNDYLSTVCNENLLNCLGMVKKTGEKKTFEGNTCSADDVSDVISSVVEAAVVAKRVLNKP</sequence>
<proteinExistence type="inferred from homology"/>
<keyword evidence="8" id="KW-0732">Signal</keyword>
<accession>A0AAD6EQI0</accession>
<organism evidence="15 16">
    <name type="scientific">Rhynchospora tenuis</name>
    <dbReference type="NCBI Taxonomy" id="198213"/>
    <lineage>
        <taxon>Eukaryota</taxon>
        <taxon>Viridiplantae</taxon>
        <taxon>Streptophyta</taxon>
        <taxon>Embryophyta</taxon>
        <taxon>Tracheophyta</taxon>
        <taxon>Spermatophyta</taxon>
        <taxon>Magnoliopsida</taxon>
        <taxon>Liliopsida</taxon>
        <taxon>Poales</taxon>
        <taxon>Cyperaceae</taxon>
        <taxon>Cyperoideae</taxon>
        <taxon>Rhynchosporeae</taxon>
        <taxon>Rhynchospora</taxon>
    </lineage>
</organism>
<dbReference type="CDD" id="cd04706">
    <property type="entry name" value="PLA2_plant"/>
    <property type="match status" value="1"/>
</dbReference>
<keyword evidence="16" id="KW-1185">Reference proteome</keyword>
<dbReference type="InterPro" id="IPR036444">
    <property type="entry name" value="PLipase_A2_dom_sf"/>
</dbReference>
<dbReference type="AlphaFoldDB" id="A0AAD6EQI0"/>
<dbReference type="EC" id="3.1.1.4" evidence="5"/>
<protein>
    <recommendedName>
        <fullName evidence="5">phospholipase A2</fullName>
        <ecNumber evidence="5">3.1.1.4</ecNumber>
    </recommendedName>
</protein>
<dbReference type="GO" id="GO:0006644">
    <property type="term" value="P:phospholipid metabolic process"/>
    <property type="evidence" value="ECO:0007669"/>
    <property type="project" value="InterPro"/>
</dbReference>
<evidence type="ECO:0000256" key="9">
    <source>
        <dbReference type="ARBA" id="ARBA00022801"/>
    </source>
</evidence>
<keyword evidence="9" id="KW-0378">Hydrolase</keyword>
<dbReference type="EMBL" id="JAMRDG010000001">
    <property type="protein sequence ID" value="KAJ3697452.1"/>
    <property type="molecule type" value="Genomic_DNA"/>
</dbReference>
<dbReference type="GO" id="GO:0016042">
    <property type="term" value="P:lipid catabolic process"/>
    <property type="evidence" value="ECO:0007669"/>
    <property type="project" value="UniProtKB-KW"/>
</dbReference>
<reference evidence="15 16" key="1">
    <citation type="journal article" date="2022" name="Cell">
        <title>Repeat-based holocentromeres influence genome architecture and karyotype evolution.</title>
        <authorList>
            <person name="Hofstatter P.G."/>
            <person name="Thangavel G."/>
            <person name="Lux T."/>
            <person name="Neumann P."/>
            <person name="Vondrak T."/>
            <person name="Novak P."/>
            <person name="Zhang M."/>
            <person name="Costa L."/>
            <person name="Castellani M."/>
            <person name="Scott A."/>
            <person name="Toegelov H."/>
            <person name="Fuchs J."/>
            <person name="Mata-Sucre Y."/>
            <person name="Dias Y."/>
            <person name="Vanzela A.L.L."/>
            <person name="Huettel B."/>
            <person name="Almeida C.C.S."/>
            <person name="Simkova H."/>
            <person name="Souza G."/>
            <person name="Pedrosa-Harand A."/>
            <person name="Macas J."/>
            <person name="Mayer K.F.X."/>
            <person name="Houben A."/>
            <person name="Marques A."/>
        </authorList>
    </citation>
    <scope>NUCLEOTIDE SEQUENCE [LARGE SCALE GENOMIC DNA]</scope>
    <source>
        <strain evidence="15">RhyTen1mFocal</strain>
    </source>
</reference>
<evidence type="ECO:0000313" key="15">
    <source>
        <dbReference type="EMBL" id="KAJ3697452.1"/>
    </source>
</evidence>
<evidence type="ECO:0000313" key="16">
    <source>
        <dbReference type="Proteomes" id="UP001210211"/>
    </source>
</evidence>
<evidence type="ECO:0000256" key="6">
    <source>
        <dbReference type="ARBA" id="ARBA00022525"/>
    </source>
</evidence>
<dbReference type="InterPro" id="IPR033113">
    <property type="entry name" value="PLA2_histidine"/>
</dbReference>
<dbReference type="GO" id="GO:0050482">
    <property type="term" value="P:arachidonate secretion"/>
    <property type="evidence" value="ECO:0007669"/>
    <property type="project" value="InterPro"/>
</dbReference>
<comment type="subcellular location">
    <subcellularLocation>
        <location evidence="3">Secreted</location>
    </subcellularLocation>
</comment>
<evidence type="ECO:0000256" key="8">
    <source>
        <dbReference type="ARBA" id="ARBA00022729"/>
    </source>
</evidence>
<comment type="function">
    <text evidence="14">PA2 catalyzes the calcium-dependent hydrolysis of the 2-acyl groups in 3-sn-phosphoglycerides. Releases lysophospholipids (LPLs) and free fatty acids (FFAs) from membrane phospholipids in response to hormones and other external stimuli.</text>
</comment>
<evidence type="ECO:0000256" key="2">
    <source>
        <dbReference type="ARBA" id="ARBA00001913"/>
    </source>
</evidence>
<dbReference type="Gene3D" id="1.20.90.10">
    <property type="entry name" value="Phospholipase A2 domain"/>
    <property type="match status" value="1"/>
</dbReference>
<dbReference type="Proteomes" id="UP001210211">
    <property type="component" value="Unassembled WGS sequence"/>
</dbReference>
<keyword evidence="10" id="KW-0106">Calcium</keyword>
<comment type="caution">
    <text evidence="15">The sequence shown here is derived from an EMBL/GenBank/DDBJ whole genome shotgun (WGS) entry which is preliminary data.</text>
</comment>